<sequence length="228" mass="25429">MKTLIIFWFVVLVAEPGTAQDDERRRRAMVSKQIVSRGVDHRATLEAMRKVERHLFVPSEYQQNAYDDSSLPIGHGQTISQPYIVAYMTQLLDPKPEHRVLEIGTGSGYQAAVLAEIVKEVYTIEIVERLGNQAKQVMDRLGYDNVTVSIGDGYKGLPDKAPFDAILLTAAPEEIPPPLIEQLKEGGKLVAPVGPQNAVQTLVVLEKKQGKISRRELSPVRFVPFTRN</sequence>
<dbReference type="InterPro" id="IPR029063">
    <property type="entry name" value="SAM-dependent_MTases_sf"/>
</dbReference>
<comment type="function">
    <text evidence="7">Catalyzes the methyl esterification of L-isoaspartyl residues in peptides and proteins that result from spontaneous decomposition of normal L-aspartyl and L-asparaginyl residues. It plays a role in the repair and/or degradation of damaged proteins.</text>
</comment>
<dbReference type="EC" id="2.1.1.77" evidence="7"/>
<keyword evidence="4 7" id="KW-0489">Methyltransferase</keyword>
<keyword evidence="3 7" id="KW-0963">Cytoplasm</keyword>
<evidence type="ECO:0000256" key="2">
    <source>
        <dbReference type="ARBA" id="ARBA00005369"/>
    </source>
</evidence>
<comment type="subcellular location">
    <subcellularLocation>
        <location evidence="1 7">Cytoplasm</location>
    </subcellularLocation>
</comment>
<protein>
    <recommendedName>
        <fullName evidence="7">Protein-L-isoaspartate O-methyltransferase</fullName>
        <ecNumber evidence="7">2.1.1.77</ecNumber>
    </recommendedName>
    <alternativeName>
        <fullName evidence="7">L-isoaspartyl protein carboxyl methyltransferase</fullName>
    </alternativeName>
    <alternativeName>
        <fullName evidence="7">Protein L-isoaspartyl methyltransferase</fullName>
    </alternativeName>
    <alternativeName>
        <fullName evidence="7">Protein-beta-aspartate methyltransferase</fullName>
        <shortName evidence="7">PIMT</shortName>
    </alternativeName>
</protein>
<keyword evidence="9" id="KW-1185">Reference proteome</keyword>
<dbReference type="NCBIfam" id="TIGR00080">
    <property type="entry name" value="pimt"/>
    <property type="match status" value="1"/>
</dbReference>
<dbReference type="PROSITE" id="PS01279">
    <property type="entry name" value="PCMT"/>
    <property type="match status" value="1"/>
</dbReference>
<dbReference type="PANTHER" id="PTHR11579">
    <property type="entry name" value="PROTEIN-L-ISOASPARTATE O-METHYLTRANSFERASE"/>
    <property type="match status" value="1"/>
</dbReference>
<name>A0ABV7JKA2_9SPHI</name>
<dbReference type="PANTHER" id="PTHR11579:SF0">
    <property type="entry name" value="PROTEIN-L-ISOASPARTATE(D-ASPARTATE) O-METHYLTRANSFERASE"/>
    <property type="match status" value="1"/>
</dbReference>
<evidence type="ECO:0000256" key="7">
    <source>
        <dbReference type="HAMAP-Rule" id="MF_00090"/>
    </source>
</evidence>
<organism evidence="8 9">
    <name type="scientific">Parapedobacter deserti</name>
    <dbReference type="NCBI Taxonomy" id="1912957"/>
    <lineage>
        <taxon>Bacteria</taxon>
        <taxon>Pseudomonadati</taxon>
        <taxon>Bacteroidota</taxon>
        <taxon>Sphingobacteriia</taxon>
        <taxon>Sphingobacteriales</taxon>
        <taxon>Sphingobacteriaceae</taxon>
        <taxon>Parapedobacter</taxon>
    </lineage>
</organism>
<accession>A0ABV7JKA2</accession>
<evidence type="ECO:0000313" key="9">
    <source>
        <dbReference type="Proteomes" id="UP001595526"/>
    </source>
</evidence>
<dbReference type="GO" id="GO:0004719">
    <property type="term" value="F:protein-L-isoaspartate (D-aspartate) O-methyltransferase activity"/>
    <property type="evidence" value="ECO:0007669"/>
    <property type="project" value="UniProtKB-EC"/>
</dbReference>
<comment type="caution">
    <text evidence="8">The sequence shown here is derived from an EMBL/GenBank/DDBJ whole genome shotgun (WGS) entry which is preliminary data.</text>
</comment>
<dbReference type="InterPro" id="IPR000682">
    <property type="entry name" value="PCMT"/>
</dbReference>
<dbReference type="NCBIfam" id="NF001453">
    <property type="entry name" value="PRK00312.1"/>
    <property type="match status" value="1"/>
</dbReference>
<comment type="similarity">
    <text evidence="2 7">Belongs to the methyltransferase superfamily. L-isoaspartyl/D-aspartyl protein methyltransferase family.</text>
</comment>
<evidence type="ECO:0000256" key="3">
    <source>
        <dbReference type="ARBA" id="ARBA00022490"/>
    </source>
</evidence>
<reference evidence="9" key="1">
    <citation type="journal article" date="2019" name="Int. J. Syst. Evol. Microbiol.">
        <title>The Global Catalogue of Microorganisms (GCM) 10K type strain sequencing project: providing services to taxonomists for standard genome sequencing and annotation.</title>
        <authorList>
            <consortium name="The Broad Institute Genomics Platform"/>
            <consortium name="The Broad Institute Genome Sequencing Center for Infectious Disease"/>
            <person name="Wu L."/>
            <person name="Ma J."/>
        </authorList>
    </citation>
    <scope>NUCLEOTIDE SEQUENCE [LARGE SCALE GENOMIC DNA]</scope>
    <source>
        <strain evidence="9">KCTC 52416</strain>
    </source>
</reference>
<comment type="catalytic activity">
    <reaction evidence="7">
        <text>[protein]-L-isoaspartate + S-adenosyl-L-methionine = [protein]-L-isoaspartate alpha-methyl ester + S-adenosyl-L-homocysteine</text>
        <dbReference type="Rhea" id="RHEA:12705"/>
        <dbReference type="Rhea" id="RHEA-COMP:12143"/>
        <dbReference type="Rhea" id="RHEA-COMP:12144"/>
        <dbReference type="ChEBI" id="CHEBI:57856"/>
        <dbReference type="ChEBI" id="CHEBI:59789"/>
        <dbReference type="ChEBI" id="CHEBI:90596"/>
        <dbReference type="ChEBI" id="CHEBI:90598"/>
        <dbReference type="EC" id="2.1.1.77"/>
    </reaction>
</comment>
<dbReference type="GO" id="GO:0032259">
    <property type="term" value="P:methylation"/>
    <property type="evidence" value="ECO:0007669"/>
    <property type="project" value="UniProtKB-KW"/>
</dbReference>
<keyword evidence="6 7" id="KW-0949">S-adenosyl-L-methionine</keyword>
<dbReference type="EMBL" id="JBHRTA010000016">
    <property type="protein sequence ID" value="MFC3197279.1"/>
    <property type="molecule type" value="Genomic_DNA"/>
</dbReference>
<dbReference type="Gene3D" id="3.40.50.150">
    <property type="entry name" value="Vaccinia Virus protein VP39"/>
    <property type="match status" value="1"/>
</dbReference>
<gene>
    <name evidence="7" type="primary">pcm</name>
    <name evidence="8" type="ORF">ACFOET_06615</name>
</gene>
<dbReference type="HAMAP" id="MF_00090">
    <property type="entry name" value="PIMT"/>
    <property type="match status" value="1"/>
</dbReference>
<dbReference type="Pfam" id="PF01135">
    <property type="entry name" value="PCMT"/>
    <property type="match status" value="1"/>
</dbReference>
<evidence type="ECO:0000313" key="8">
    <source>
        <dbReference type="EMBL" id="MFC3197279.1"/>
    </source>
</evidence>
<evidence type="ECO:0000256" key="6">
    <source>
        <dbReference type="ARBA" id="ARBA00022691"/>
    </source>
</evidence>
<dbReference type="CDD" id="cd02440">
    <property type="entry name" value="AdoMet_MTases"/>
    <property type="match status" value="1"/>
</dbReference>
<dbReference type="Proteomes" id="UP001595526">
    <property type="component" value="Unassembled WGS sequence"/>
</dbReference>
<feature type="active site" evidence="7">
    <location>
        <position position="80"/>
    </location>
</feature>
<dbReference type="SUPFAM" id="SSF53335">
    <property type="entry name" value="S-adenosyl-L-methionine-dependent methyltransferases"/>
    <property type="match status" value="1"/>
</dbReference>
<evidence type="ECO:0000256" key="1">
    <source>
        <dbReference type="ARBA" id="ARBA00004496"/>
    </source>
</evidence>
<keyword evidence="5 7" id="KW-0808">Transferase</keyword>
<dbReference type="RefSeq" id="WP_379020813.1">
    <property type="nucleotide sequence ID" value="NZ_JBHRTA010000016.1"/>
</dbReference>
<evidence type="ECO:0000256" key="4">
    <source>
        <dbReference type="ARBA" id="ARBA00022603"/>
    </source>
</evidence>
<proteinExistence type="inferred from homology"/>
<evidence type="ECO:0000256" key="5">
    <source>
        <dbReference type="ARBA" id="ARBA00022679"/>
    </source>
</evidence>